<protein>
    <submittedName>
        <fullName evidence="1">Protein of uncharacterized function (DUF1488)</fullName>
    </submittedName>
</protein>
<dbReference type="OrthoDB" id="7360668at2"/>
<dbReference type="EMBL" id="UGSK01000001">
    <property type="protein sequence ID" value="SUB01011.1"/>
    <property type="molecule type" value="Genomic_DNA"/>
</dbReference>
<organism evidence="1 2">
    <name type="scientific">Pannonibacter phragmitetus</name>
    <dbReference type="NCBI Taxonomy" id="121719"/>
    <lineage>
        <taxon>Bacteria</taxon>
        <taxon>Pseudomonadati</taxon>
        <taxon>Pseudomonadota</taxon>
        <taxon>Alphaproteobacteria</taxon>
        <taxon>Hyphomicrobiales</taxon>
        <taxon>Stappiaceae</taxon>
        <taxon>Pannonibacter</taxon>
    </lineage>
</organism>
<evidence type="ECO:0000313" key="2">
    <source>
        <dbReference type="Proteomes" id="UP000255000"/>
    </source>
</evidence>
<sequence>MTLSFPNRMRVADPDSGRIAFSGHEGVTEIRFSIPYPVLQSLNGSRLDTTASYLAAFDVMRERIQDVAARTHARARRPFHILDASQF</sequence>
<dbReference type="InterPro" id="IPR009962">
    <property type="entry name" value="DUF1488"/>
</dbReference>
<proteinExistence type="predicted"/>
<dbReference type="InterPro" id="IPR036692">
    <property type="entry name" value="Shew3726-like_sf"/>
</dbReference>
<evidence type="ECO:0000313" key="1">
    <source>
        <dbReference type="EMBL" id="SUB01011.1"/>
    </source>
</evidence>
<name>A0A378ZWU7_9HYPH</name>
<dbReference type="SUPFAM" id="SSF160272">
    <property type="entry name" value="Shew3726-like"/>
    <property type="match status" value="1"/>
</dbReference>
<accession>A0A378ZWU7</accession>
<dbReference type="Pfam" id="PF07369">
    <property type="entry name" value="DUF1488"/>
    <property type="match status" value="1"/>
</dbReference>
<gene>
    <name evidence="1" type="ORF">NCTC13350_01942</name>
</gene>
<dbReference type="Proteomes" id="UP000255000">
    <property type="component" value="Unassembled WGS sequence"/>
</dbReference>
<dbReference type="RefSeq" id="WP_026356157.1">
    <property type="nucleotide sequence ID" value="NZ_UGSK01000001.1"/>
</dbReference>
<reference evidence="1 2" key="1">
    <citation type="submission" date="2018-06" db="EMBL/GenBank/DDBJ databases">
        <authorList>
            <consortium name="Pathogen Informatics"/>
            <person name="Doyle S."/>
        </authorList>
    </citation>
    <scope>NUCLEOTIDE SEQUENCE [LARGE SCALE GENOMIC DNA]</scope>
    <source>
        <strain evidence="1 2">NCTC13350</strain>
    </source>
</reference>
<dbReference type="AlphaFoldDB" id="A0A378ZWU7"/>